<proteinExistence type="predicted"/>
<sequence>MSDPLLPPLPQLQGADIDLMLDVYTHHTLRVPGQPMKNDYGDTSRLRDLGQKTLELVVTYVLFKHQPMQSEEEIQKGPEFYPPNILNFG</sequence>
<dbReference type="STRING" id="945553.A0A0D2QA86"/>
<dbReference type="OrthoDB" id="3353871at2759"/>
<dbReference type="Proteomes" id="UP000054270">
    <property type="component" value="Unassembled WGS sequence"/>
</dbReference>
<protein>
    <submittedName>
        <fullName evidence="1">Uncharacterized protein</fullName>
    </submittedName>
</protein>
<evidence type="ECO:0000313" key="1">
    <source>
        <dbReference type="EMBL" id="KJA28535.1"/>
    </source>
</evidence>
<accession>A0A0D2QA86</accession>
<keyword evidence="2" id="KW-1185">Reference proteome</keyword>
<dbReference type="EMBL" id="KN817521">
    <property type="protein sequence ID" value="KJA28535.1"/>
    <property type="molecule type" value="Genomic_DNA"/>
</dbReference>
<gene>
    <name evidence="1" type="ORF">HYPSUDRAFT_33961</name>
</gene>
<dbReference type="OMA" id="MNDDYGS"/>
<organism evidence="1 2">
    <name type="scientific">Hypholoma sublateritium (strain FD-334 SS-4)</name>
    <dbReference type="NCBI Taxonomy" id="945553"/>
    <lineage>
        <taxon>Eukaryota</taxon>
        <taxon>Fungi</taxon>
        <taxon>Dikarya</taxon>
        <taxon>Basidiomycota</taxon>
        <taxon>Agaricomycotina</taxon>
        <taxon>Agaricomycetes</taxon>
        <taxon>Agaricomycetidae</taxon>
        <taxon>Agaricales</taxon>
        <taxon>Agaricineae</taxon>
        <taxon>Strophariaceae</taxon>
        <taxon>Hypholoma</taxon>
    </lineage>
</organism>
<name>A0A0D2QA86_HYPSF</name>
<dbReference type="AlphaFoldDB" id="A0A0D2QA86"/>
<evidence type="ECO:0000313" key="2">
    <source>
        <dbReference type="Proteomes" id="UP000054270"/>
    </source>
</evidence>
<reference evidence="2" key="1">
    <citation type="submission" date="2014-04" db="EMBL/GenBank/DDBJ databases">
        <title>Evolutionary Origins and Diversification of the Mycorrhizal Mutualists.</title>
        <authorList>
            <consortium name="DOE Joint Genome Institute"/>
            <consortium name="Mycorrhizal Genomics Consortium"/>
            <person name="Kohler A."/>
            <person name="Kuo A."/>
            <person name="Nagy L.G."/>
            <person name="Floudas D."/>
            <person name="Copeland A."/>
            <person name="Barry K.W."/>
            <person name="Cichocki N."/>
            <person name="Veneault-Fourrey C."/>
            <person name="LaButti K."/>
            <person name="Lindquist E.A."/>
            <person name="Lipzen A."/>
            <person name="Lundell T."/>
            <person name="Morin E."/>
            <person name="Murat C."/>
            <person name="Riley R."/>
            <person name="Ohm R."/>
            <person name="Sun H."/>
            <person name="Tunlid A."/>
            <person name="Henrissat B."/>
            <person name="Grigoriev I.V."/>
            <person name="Hibbett D.S."/>
            <person name="Martin F."/>
        </authorList>
    </citation>
    <scope>NUCLEOTIDE SEQUENCE [LARGE SCALE GENOMIC DNA]</scope>
    <source>
        <strain evidence="2">FD-334 SS-4</strain>
    </source>
</reference>